<dbReference type="OrthoDB" id="2428896at2759"/>
<protein>
    <submittedName>
        <fullName evidence="1">Uncharacterized protein</fullName>
    </submittedName>
</protein>
<organism evidence="1 2">
    <name type="scientific">Ramazzottius varieornatus</name>
    <name type="common">Water bear</name>
    <name type="synonym">Tardigrade</name>
    <dbReference type="NCBI Taxonomy" id="947166"/>
    <lineage>
        <taxon>Eukaryota</taxon>
        <taxon>Metazoa</taxon>
        <taxon>Ecdysozoa</taxon>
        <taxon>Tardigrada</taxon>
        <taxon>Eutardigrada</taxon>
        <taxon>Parachela</taxon>
        <taxon>Hypsibioidea</taxon>
        <taxon>Ramazzottiidae</taxon>
        <taxon>Ramazzottius</taxon>
    </lineage>
</organism>
<dbReference type="AlphaFoldDB" id="A0A1D1VXR1"/>
<reference evidence="1 2" key="1">
    <citation type="journal article" date="2016" name="Nat. Commun.">
        <title>Extremotolerant tardigrade genome and improved radiotolerance of human cultured cells by tardigrade-unique protein.</title>
        <authorList>
            <person name="Hashimoto T."/>
            <person name="Horikawa D.D."/>
            <person name="Saito Y."/>
            <person name="Kuwahara H."/>
            <person name="Kozuka-Hata H."/>
            <person name="Shin-I T."/>
            <person name="Minakuchi Y."/>
            <person name="Ohishi K."/>
            <person name="Motoyama A."/>
            <person name="Aizu T."/>
            <person name="Enomoto A."/>
            <person name="Kondo K."/>
            <person name="Tanaka S."/>
            <person name="Hara Y."/>
            <person name="Koshikawa S."/>
            <person name="Sagara H."/>
            <person name="Miura T."/>
            <person name="Yokobori S."/>
            <person name="Miyagawa K."/>
            <person name="Suzuki Y."/>
            <person name="Kubo T."/>
            <person name="Oyama M."/>
            <person name="Kohara Y."/>
            <person name="Fujiyama A."/>
            <person name="Arakawa K."/>
            <person name="Katayama T."/>
            <person name="Toyoda A."/>
            <person name="Kunieda T."/>
        </authorList>
    </citation>
    <scope>NUCLEOTIDE SEQUENCE [LARGE SCALE GENOMIC DNA]</scope>
    <source>
        <strain evidence="1 2">YOKOZUNA-1</strain>
    </source>
</reference>
<proteinExistence type="predicted"/>
<dbReference type="EMBL" id="BDGG01000013">
    <property type="protein sequence ID" value="GAV06215.1"/>
    <property type="molecule type" value="Genomic_DNA"/>
</dbReference>
<sequence>MAISDAAKRGDKGYNLLVGNCNPAAKNILAPLRDGLQKTALGGPRDKVHFNCWQYGQQYKKELEGQKPCQSFREPLTMSSSFGGKVNRTQAVTDQAEMDRIHALRIIKMERVCRPLSVGSAVASHLLSEVGGKHGGVKVTTSTGEQFPIHKGDKFGGEWGNTVAVPVAEMGTGWTTMASKEMGNSQMTISDAIRKGGENYNLLFENCNHAADSLFRQ</sequence>
<dbReference type="Proteomes" id="UP000186922">
    <property type="component" value="Unassembled WGS sequence"/>
</dbReference>
<keyword evidence="2" id="KW-1185">Reference proteome</keyword>
<evidence type="ECO:0000313" key="2">
    <source>
        <dbReference type="Proteomes" id="UP000186922"/>
    </source>
</evidence>
<accession>A0A1D1VXR1</accession>
<comment type="caution">
    <text evidence="1">The sequence shown here is derived from an EMBL/GenBank/DDBJ whole genome shotgun (WGS) entry which is preliminary data.</text>
</comment>
<name>A0A1D1VXR1_RAMVA</name>
<gene>
    <name evidence="1" type="primary">RvY_16237-1</name>
    <name evidence="1" type="synonym">RvY_16237.1</name>
    <name evidence="1" type="ORF">RvY_16237</name>
</gene>
<evidence type="ECO:0000313" key="1">
    <source>
        <dbReference type="EMBL" id="GAV06215.1"/>
    </source>
</evidence>